<gene>
    <name evidence="2" type="ORF">ABH309_06030</name>
</gene>
<protein>
    <submittedName>
        <fullName evidence="2">Uncharacterized protein</fullName>
    </submittedName>
</protein>
<keyword evidence="1" id="KW-0732">Signal</keyword>
<feature type="signal peptide" evidence="1">
    <location>
        <begin position="1"/>
        <end position="19"/>
    </location>
</feature>
<dbReference type="RefSeq" id="WP_346194188.1">
    <property type="nucleotide sequence ID" value="NZ_JBDJHV010000010.1"/>
</dbReference>
<evidence type="ECO:0000256" key="1">
    <source>
        <dbReference type="SAM" id="SignalP"/>
    </source>
</evidence>
<accession>A0ABV0H1L7</accession>
<dbReference type="EMBL" id="JBDQQU010000004">
    <property type="protein sequence ID" value="MEO3954008.1"/>
    <property type="molecule type" value="Genomic_DNA"/>
</dbReference>
<organism evidence="2 3">
    <name type="scientific">Chromobacterium piscinae</name>
    <dbReference type="NCBI Taxonomy" id="686831"/>
    <lineage>
        <taxon>Bacteria</taxon>
        <taxon>Pseudomonadati</taxon>
        <taxon>Pseudomonadota</taxon>
        <taxon>Betaproteobacteria</taxon>
        <taxon>Neisseriales</taxon>
        <taxon>Chromobacteriaceae</taxon>
        <taxon>Chromobacterium</taxon>
    </lineage>
</organism>
<keyword evidence="3" id="KW-1185">Reference proteome</keyword>
<proteinExistence type="predicted"/>
<reference evidence="2 3" key="1">
    <citation type="submission" date="2024-05" db="EMBL/GenBank/DDBJ databases">
        <authorList>
            <person name="De Oliveira J.P."/>
            <person name="Noriler S.A."/>
            <person name="De Oliveira A.G."/>
            <person name="Sipoli D.S."/>
        </authorList>
    </citation>
    <scope>NUCLEOTIDE SEQUENCE [LARGE SCALE GENOMIC DNA]</scope>
    <source>
        <strain evidence="2 3">LABIM186</strain>
    </source>
</reference>
<evidence type="ECO:0000313" key="3">
    <source>
        <dbReference type="Proteomes" id="UP001438292"/>
    </source>
</evidence>
<sequence>MMNKITFALGLCVPLLATAASTPDASRYIQELDAAMKVAQKTLATGELKAINTQSRSFSQLQSRGEIFGKSVFDEPFGRCFAAGVHAQAWWQAQLAAAQRRGTEANPGWIKRELASYQENKTECLRAEKNRGKLATEQIASTSDTPPRKGCLAVLGVRADGNVGTVAYTCPKK</sequence>
<dbReference type="Proteomes" id="UP001438292">
    <property type="component" value="Unassembled WGS sequence"/>
</dbReference>
<comment type="caution">
    <text evidence="2">The sequence shown here is derived from an EMBL/GenBank/DDBJ whole genome shotgun (WGS) entry which is preliminary data.</text>
</comment>
<evidence type="ECO:0000313" key="2">
    <source>
        <dbReference type="EMBL" id="MEO3954008.1"/>
    </source>
</evidence>
<feature type="chain" id="PRO_5046670617" evidence="1">
    <location>
        <begin position="20"/>
        <end position="173"/>
    </location>
</feature>
<name>A0ABV0H1L7_9NEIS</name>